<dbReference type="SUPFAM" id="SSF51182">
    <property type="entry name" value="RmlC-like cupins"/>
    <property type="match status" value="1"/>
</dbReference>
<organism evidence="1">
    <name type="scientific">marine metagenome</name>
    <dbReference type="NCBI Taxonomy" id="408172"/>
    <lineage>
        <taxon>unclassified sequences</taxon>
        <taxon>metagenomes</taxon>
        <taxon>ecological metagenomes</taxon>
    </lineage>
</organism>
<evidence type="ECO:0008006" key="2">
    <source>
        <dbReference type="Google" id="ProtNLM"/>
    </source>
</evidence>
<feature type="non-terminal residue" evidence="1">
    <location>
        <position position="88"/>
    </location>
</feature>
<accession>A0A382N9T7</accession>
<dbReference type="AlphaFoldDB" id="A0A382N9T7"/>
<dbReference type="EMBL" id="UINC01098991">
    <property type="protein sequence ID" value="SVC57929.1"/>
    <property type="molecule type" value="Genomic_DNA"/>
</dbReference>
<gene>
    <name evidence="1" type="ORF">METZ01_LOCUS310783</name>
</gene>
<sequence length="88" mass="10032">MKAHQQKFCTSSAAGAKWTQGLRKFFEYRDLGIGEATGGAYNAHVIRVKKPVAEFPHTGPHVHDLEFQMIYILKGWIRFTYEGQGEFT</sequence>
<dbReference type="Gene3D" id="2.60.120.10">
    <property type="entry name" value="Jelly Rolls"/>
    <property type="match status" value="1"/>
</dbReference>
<proteinExistence type="predicted"/>
<protein>
    <recommendedName>
        <fullName evidence="2">Cupin 2 conserved barrel domain-containing protein</fullName>
    </recommendedName>
</protein>
<name>A0A382N9T7_9ZZZZ</name>
<reference evidence="1" key="1">
    <citation type="submission" date="2018-05" db="EMBL/GenBank/DDBJ databases">
        <authorList>
            <person name="Lanie J.A."/>
            <person name="Ng W.-L."/>
            <person name="Kazmierczak K.M."/>
            <person name="Andrzejewski T.M."/>
            <person name="Davidsen T.M."/>
            <person name="Wayne K.J."/>
            <person name="Tettelin H."/>
            <person name="Glass J.I."/>
            <person name="Rusch D."/>
            <person name="Podicherti R."/>
            <person name="Tsui H.-C.T."/>
            <person name="Winkler M.E."/>
        </authorList>
    </citation>
    <scope>NUCLEOTIDE SEQUENCE</scope>
</reference>
<dbReference type="InterPro" id="IPR014710">
    <property type="entry name" value="RmlC-like_jellyroll"/>
</dbReference>
<evidence type="ECO:0000313" key="1">
    <source>
        <dbReference type="EMBL" id="SVC57929.1"/>
    </source>
</evidence>
<dbReference type="InterPro" id="IPR011051">
    <property type="entry name" value="RmlC_Cupin_sf"/>
</dbReference>